<evidence type="ECO:0000256" key="1">
    <source>
        <dbReference type="SAM" id="MobiDB-lite"/>
    </source>
</evidence>
<dbReference type="EMBL" id="JAGGNH010000002">
    <property type="protein sequence ID" value="KAJ0982132.1"/>
    <property type="molecule type" value="Genomic_DNA"/>
</dbReference>
<organism evidence="3 4">
    <name type="scientific">Dioscorea zingiberensis</name>
    <dbReference type="NCBI Taxonomy" id="325984"/>
    <lineage>
        <taxon>Eukaryota</taxon>
        <taxon>Viridiplantae</taxon>
        <taxon>Streptophyta</taxon>
        <taxon>Embryophyta</taxon>
        <taxon>Tracheophyta</taxon>
        <taxon>Spermatophyta</taxon>
        <taxon>Magnoliopsida</taxon>
        <taxon>Liliopsida</taxon>
        <taxon>Dioscoreales</taxon>
        <taxon>Dioscoreaceae</taxon>
        <taxon>Dioscorea</taxon>
    </lineage>
</organism>
<feature type="region of interest" description="Disordered" evidence="1">
    <location>
        <begin position="124"/>
        <end position="169"/>
    </location>
</feature>
<feature type="transmembrane region" description="Helical" evidence="2">
    <location>
        <begin position="193"/>
        <end position="215"/>
    </location>
</feature>
<gene>
    <name evidence="3" type="ORF">J5N97_010387</name>
</gene>
<sequence>MGGGSSSSGEEDGDAGWRAAIDSVAGLDYGISTSKPSSKPQKISVDLAQDDLLEEQNRNRGSGLKLYQIKAQKLLDDILEKSLEIVRDAIPAACENTELNGGIRLFRQAPPGVTLDVYDAHQQNRKRPRIIPGEEVNEKSKQFKRKLRKGSTEKRGRTDRKSEKDKRGEMASFTCQGNAVWNMKMRRMLENRYLLPTVSLAMVTSLGTFTSTIWALHARRCKTVFDAMNSVFCSLITCFLFSSSASWEVTTLWA</sequence>
<evidence type="ECO:0000256" key="2">
    <source>
        <dbReference type="SAM" id="Phobius"/>
    </source>
</evidence>
<comment type="caution">
    <text evidence="3">The sequence shown here is derived from an EMBL/GenBank/DDBJ whole genome shotgun (WGS) entry which is preliminary data.</text>
</comment>
<dbReference type="AlphaFoldDB" id="A0A9D5D026"/>
<keyword evidence="2" id="KW-0472">Membrane</keyword>
<dbReference type="PANTHER" id="PTHR36765">
    <property type="entry name" value="EXPRESSED PROTEIN"/>
    <property type="match status" value="1"/>
</dbReference>
<dbReference type="PANTHER" id="PTHR36765:SF1">
    <property type="entry name" value="EXPRESSED PROTEIN"/>
    <property type="match status" value="1"/>
</dbReference>
<feature type="compositionally biased region" description="Basic and acidic residues" evidence="1">
    <location>
        <begin position="150"/>
        <end position="169"/>
    </location>
</feature>
<feature type="transmembrane region" description="Helical" evidence="2">
    <location>
        <begin position="227"/>
        <end position="247"/>
    </location>
</feature>
<evidence type="ECO:0000313" key="4">
    <source>
        <dbReference type="Proteomes" id="UP001085076"/>
    </source>
</evidence>
<name>A0A9D5D026_9LILI</name>
<reference evidence="3" key="1">
    <citation type="submission" date="2021-03" db="EMBL/GenBank/DDBJ databases">
        <authorList>
            <person name="Li Z."/>
            <person name="Yang C."/>
        </authorList>
    </citation>
    <scope>NUCLEOTIDE SEQUENCE</scope>
    <source>
        <strain evidence="3">Dzin_1.0</strain>
        <tissue evidence="3">Leaf</tissue>
    </source>
</reference>
<proteinExistence type="predicted"/>
<evidence type="ECO:0000313" key="3">
    <source>
        <dbReference type="EMBL" id="KAJ0982132.1"/>
    </source>
</evidence>
<reference evidence="3" key="2">
    <citation type="journal article" date="2022" name="Hortic Res">
        <title>The genome of Dioscorea zingiberensis sheds light on the biosynthesis, origin and evolution of the medicinally important diosgenin saponins.</title>
        <authorList>
            <person name="Li Y."/>
            <person name="Tan C."/>
            <person name="Li Z."/>
            <person name="Guo J."/>
            <person name="Li S."/>
            <person name="Chen X."/>
            <person name="Wang C."/>
            <person name="Dai X."/>
            <person name="Yang H."/>
            <person name="Song W."/>
            <person name="Hou L."/>
            <person name="Xu J."/>
            <person name="Tong Z."/>
            <person name="Xu A."/>
            <person name="Yuan X."/>
            <person name="Wang W."/>
            <person name="Yang Q."/>
            <person name="Chen L."/>
            <person name="Sun Z."/>
            <person name="Wang K."/>
            <person name="Pan B."/>
            <person name="Chen J."/>
            <person name="Bao Y."/>
            <person name="Liu F."/>
            <person name="Qi X."/>
            <person name="Gang D.R."/>
            <person name="Wen J."/>
            <person name="Li J."/>
        </authorList>
    </citation>
    <scope>NUCLEOTIDE SEQUENCE</scope>
    <source>
        <strain evidence="3">Dzin_1.0</strain>
    </source>
</reference>
<keyword evidence="2" id="KW-0812">Transmembrane</keyword>
<keyword evidence="4" id="KW-1185">Reference proteome</keyword>
<protein>
    <submittedName>
        <fullName evidence="3">Uncharacterized protein</fullName>
    </submittedName>
</protein>
<keyword evidence="2" id="KW-1133">Transmembrane helix</keyword>
<dbReference type="Proteomes" id="UP001085076">
    <property type="component" value="Miscellaneous, Linkage group lg02"/>
</dbReference>
<dbReference type="OrthoDB" id="1919921at2759"/>
<accession>A0A9D5D026</accession>